<evidence type="ECO:0000313" key="1">
    <source>
        <dbReference type="EMBL" id="GAA1546652.1"/>
    </source>
</evidence>
<protein>
    <submittedName>
        <fullName evidence="1">Uncharacterized protein</fullName>
    </submittedName>
</protein>
<organism evidence="1 2">
    <name type="scientific">Brevibacterium picturae</name>
    <dbReference type="NCBI Taxonomy" id="260553"/>
    <lineage>
        <taxon>Bacteria</taxon>
        <taxon>Bacillati</taxon>
        <taxon>Actinomycetota</taxon>
        <taxon>Actinomycetes</taxon>
        <taxon>Micrococcales</taxon>
        <taxon>Brevibacteriaceae</taxon>
        <taxon>Brevibacterium</taxon>
    </lineage>
</organism>
<sequence length="86" mass="9046">MATASLLASARAMCVGEGLAGIDAQIRSAQQRGEHEPVGCALVFHRVPGVKQDSQGCTGSFRSGLQQCADVVGEHRTRCGHRVDVI</sequence>
<dbReference type="EMBL" id="BAAALY010000009">
    <property type="protein sequence ID" value="GAA1546652.1"/>
    <property type="molecule type" value="Genomic_DNA"/>
</dbReference>
<evidence type="ECO:0000313" key="2">
    <source>
        <dbReference type="Proteomes" id="UP001501791"/>
    </source>
</evidence>
<proteinExistence type="predicted"/>
<accession>A0ABP4MLF1</accession>
<gene>
    <name evidence="1" type="ORF">GCM10009691_21350</name>
</gene>
<reference evidence="2" key="1">
    <citation type="journal article" date="2019" name="Int. J. Syst. Evol. Microbiol.">
        <title>The Global Catalogue of Microorganisms (GCM) 10K type strain sequencing project: providing services to taxonomists for standard genome sequencing and annotation.</title>
        <authorList>
            <consortium name="The Broad Institute Genomics Platform"/>
            <consortium name="The Broad Institute Genome Sequencing Center for Infectious Disease"/>
            <person name="Wu L."/>
            <person name="Ma J."/>
        </authorList>
    </citation>
    <scope>NUCLEOTIDE SEQUENCE [LARGE SCALE GENOMIC DNA]</scope>
    <source>
        <strain evidence="2">JCM 13319</strain>
    </source>
</reference>
<comment type="caution">
    <text evidence="1">The sequence shown here is derived from an EMBL/GenBank/DDBJ whole genome shotgun (WGS) entry which is preliminary data.</text>
</comment>
<dbReference type="Proteomes" id="UP001501791">
    <property type="component" value="Unassembled WGS sequence"/>
</dbReference>
<keyword evidence="2" id="KW-1185">Reference proteome</keyword>
<name>A0ABP4MLF1_9MICO</name>